<dbReference type="CDD" id="cd04859">
    <property type="entry name" value="Prim_Pol"/>
    <property type="match status" value="1"/>
</dbReference>
<evidence type="ECO:0000313" key="2">
    <source>
        <dbReference type="EMBL" id="MBW0136846.1"/>
    </source>
</evidence>
<gene>
    <name evidence="2" type="ORF">I4I81_21625</name>
</gene>
<name>A0ABS6UX70_9PSEU</name>
<feature type="domain" description="DNA primase/polymerase bifunctional N-terminal" evidence="1">
    <location>
        <begin position="26"/>
        <end position="190"/>
    </location>
</feature>
<dbReference type="Proteomes" id="UP000694287">
    <property type="component" value="Unassembled WGS sequence"/>
</dbReference>
<comment type="caution">
    <text evidence="2">The sequence shown here is derived from an EMBL/GenBank/DDBJ whole genome shotgun (WGS) entry which is preliminary data.</text>
</comment>
<proteinExistence type="predicted"/>
<keyword evidence="3" id="KW-1185">Reference proteome</keyword>
<evidence type="ECO:0000313" key="3">
    <source>
        <dbReference type="Proteomes" id="UP000694287"/>
    </source>
</evidence>
<dbReference type="SMART" id="SM00943">
    <property type="entry name" value="Prim-Pol"/>
    <property type="match status" value="1"/>
</dbReference>
<sequence>MDKSMVSDNELRIPLVTPETPMLDAALAYAEAGWFIIPVKQSTKHPGSVLGGGWETKSSRDPAVIADWFHYFNGPRGIALHCGRSGAVVIDVDHPDKVTEDHPLYGPLFVTTPPWQSSRTNIPRKGHYIFTQPAGRNIGNSLGMLAGGWGDVRGENGVIIVSPTKHEDSWDNGLYRWESTGAVPVLPASIADLLPDASDKSPYSYGGAELREFIETFEGGTHPHLFNVVLDQVEVLQAAGEARHDIHLKALCWAYRDVMAGCYSAEMATESLRAWFDAATGGGRESEAERNELWALNAALDYDPSEHVVHAPKRLPSLGDHRV</sequence>
<protein>
    <submittedName>
        <fullName evidence="2">Bifunctional DNA primase/polymerase</fullName>
    </submittedName>
</protein>
<dbReference type="EMBL" id="JADQDK010000001">
    <property type="protein sequence ID" value="MBW0136846.1"/>
    <property type="molecule type" value="Genomic_DNA"/>
</dbReference>
<organism evidence="2 3">
    <name type="scientific">Pseudonocardia abyssalis</name>
    <dbReference type="NCBI Taxonomy" id="2792008"/>
    <lineage>
        <taxon>Bacteria</taxon>
        <taxon>Bacillati</taxon>
        <taxon>Actinomycetota</taxon>
        <taxon>Actinomycetes</taxon>
        <taxon>Pseudonocardiales</taxon>
        <taxon>Pseudonocardiaceae</taxon>
        <taxon>Pseudonocardia</taxon>
    </lineage>
</organism>
<evidence type="ECO:0000259" key="1">
    <source>
        <dbReference type="SMART" id="SM00943"/>
    </source>
</evidence>
<dbReference type="Pfam" id="PF09250">
    <property type="entry name" value="Prim-Pol"/>
    <property type="match status" value="1"/>
</dbReference>
<dbReference type="RefSeq" id="WP_218602370.1">
    <property type="nucleotide sequence ID" value="NZ_JADQDJ010000061.1"/>
</dbReference>
<reference evidence="2 3" key="1">
    <citation type="submission" date="2020-11" db="EMBL/GenBank/DDBJ databases">
        <title>Pseudonocardia abyssalis sp. nov. and Pseudonocardia oceani sp. nov., description and phylogenomic analysis of two novel actinomycetes isolated from the deep Southern Ocean.</title>
        <authorList>
            <person name="Parra J."/>
        </authorList>
    </citation>
    <scope>NUCLEOTIDE SEQUENCE [LARGE SCALE GENOMIC DNA]</scope>
    <source>
        <strain evidence="2 3">KRD-168</strain>
    </source>
</reference>
<dbReference type="InterPro" id="IPR015330">
    <property type="entry name" value="DNA_primase/pol_bifunc_N"/>
</dbReference>
<accession>A0ABS6UX70</accession>